<dbReference type="Proteomes" id="UP000008386">
    <property type="component" value="Chromosome"/>
</dbReference>
<dbReference type="RefSeq" id="WP_013905737.1">
    <property type="nucleotide sequence ID" value="NC_015680.1"/>
</dbReference>
<gene>
    <name evidence="2" type="ordered locus">PYCH_09970</name>
</gene>
<evidence type="ECO:0000313" key="3">
    <source>
        <dbReference type="Proteomes" id="UP000008386"/>
    </source>
</evidence>
<accession>F8AEK1</accession>
<dbReference type="AlphaFoldDB" id="F8AEK1"/>
<dbReference type="KEGG" id="pya:PYCH_09970"/>
<feature type="transmembrane region" description="Helical" evidence="1">
    <location>
        <begin position="117"/>
        <end position="134"/>
    </location>
</feature>
<name>F8AEK1_PYRYC</name>
<dbReference type="HOGENOM" id="CLU_1122656_0_0_2"/>
<organism evidence="2 3">
    <name type="scientific">Pyrococcus yayanosii (strain CH1 / JCM 16557)</name>
    <dbReference type="NCBI Taxonomy" id="529709"/>
    <lineage>
        <taxon>Archaea</taxon>
        <taxon>Methanobacteriati</taxon>
        <taxon>Methanobacteriota</taxon>
        <taxon>Thermococci</taxon>
        <taxon>Thermococcales</taxon>
        <taxon>Thermococcaceae</taxon>
        <taxon>Pyrococcus</taxon>
    </lineage>
</organism>
<keyword evidence="1" id="KW-0472">Membrane</keyword>
<dbReference type="EMBL" id="CP002779">
    <property type="protein sequence ID" value="AEH24680.1"/>
    <property type="molecule type" value="Genomic_DNA"/>
</dbReference>
<evidence type="ECO:0008006" key="4">
    <source>
        <dbReference type="Google" id="ProtNLM"/>
    </source>
</evidence>
<protein>
    <recommendedName>
        <fullName evidence="4">Alpha-glucosidase</fullName>
    </recommendedName>
</protein>
<sequence length="244" mass="28022">MKSSAILKEVAENLKLTVERLNKVKALEEKDKKKAIRLLMEASDNFLRLSDEVEIDNEQLAEFFRKRSVQLKNNAHDKGIERMGRKEFLNEVKRMNLYSKAAPYDFKPGKLRELKRAYRTFIFGMALYFLLSGLSLRQEFAITGLILAIPAILSMLSLQRRGYTGWMLAFAVAPIPIIQSAIIVRMFYSVVSNPEVVKKVAEFLGKSEGFVMGYSYAVMLLATLDFILLTYGLYSLYKHRHAFL</sequence>
<evidence type="ECO:0000256" key="1">
    <source>
        <dbReference type="SAM" id="Phobius"/>
    </source>
</evidence>
<dbReference type="GeneID" id="10837571"/>
<keyword evidence="3" id="KW-1185">Reference proteome</keyword>
<reference evidence="2 3" key="1">
    <citation type="journal article" date="2011" name="J. Bacteriol.">
        <title>Complete genome sequence of the obligate piezophilic hyperthermophilic archaeon Pyrococcus yayanosii CH1.</title>
        <authorList>
            <person name="Jun X."/>
            <person name="Lupeng L."/>
            <person name="Minjuan X."/>
            <person name="Oger P."/>
            <person name="Fengping W."/>
            <person name="Jebbar M."/>
            <person name="Xiang X."/>
        </authorList>
    </citation>
    <scope>NUCLEOTIDE SEQUENCE [LARGE SCALE GENOMIC DNA]</scope>
    <source>
        <strain evidence="3">CH1 / JCM 16557</strain>
    </source>
</reference>
<dbReference type="OrthoDB" id="85762at2157"/>
<proteinExistence type="predicted"/>
<dbReference type="eggNOG" id="arCOG03820">
    <property type="taxonomic scope" value="Archaea"/>
</dbReference>
<keyword evidence="1" id="KW-1133">Transmembrane helix</keyword>
<feature type="transmembrane region" description="Helical" evidence="1">
    <location>
        <begin position="211"/>
        <end position="234"/>
    </location>
</feature>
<feature type="transmembrane region" description="Helical" evidence="1">
    <location>
        <begin position="140"/>
        <end position="158"/>
    </location>
</feature>
<evidence type="ECO:0000313" key="2">
    <source>
        <dbReference type="EMBL" id="AEH24680.1"/>
    </source>
</evidence>
<keyword evidence="1" id="KW-0812">Transmembrane</keyword>
<feature type="transmembrane region" description="Helical" evidence="1">
    <location>
        <begin position="165"/>
        <end position="191"/>
    </location>
</feature>